<dbReference type="Proteomes" id="UP001253595">
    <property type="component" value="Unassembled WGS sequence"/>
</dbReference>
<keyword evidence="2" id="KW-1185">Reference proteome</keyword>
<protein>
    <submittedName>
        <fullName evidence="1">Uncharacterized protein</fullName>
    </submittedName>
</protein>
<accession>A0ABU1UTQ1</accession>
<sequence length="327" mass="36874">MNKYSVSKVTNINSDDILDESEKYDFAIVCLSKESRSLESRKLLERSSPDCKKIAYLSSIKNLESSAQEDYLKSNFQICNSVEECLSILDSVIKLKEHKETLSLCIDVSSIHRRNLASILSFLLRELSARHHIELSIIYTLAEYSTPPSFDVQPNTRVAPVHSEFAGWASLPSIPIAVIVGLGYEKDKALGAFEYIESNERIIYIPNSPEAEYKDQVLQHNDIVIGATEPRNIINYQVDKPALIFMSLRSLMEGIKNEFRPIIFPFGPKIFFAVSLIVAIANPEVSVWYVSGEEDETPVDKKTSGKVSTFGLRCLLENSRLNEDPEK</sequence>
<evidence type="ECO:0000313" key="1">
    <source>
        <dbReference type="EMBL" id="MDR7088557.1"/>
    </source>
</evidence>
<organism evidence="1 2">
    <name type="scientific">Cellvibrio fibrivorans</name>
    <dbReference type="NCBI Taxonomy" id="126350"/>
    <lineage>
        <taxon>Bacteria</taxon>
        <taxon>Pseudomonadati</taxon>
        <taxon>Pseudomonadota</taxon>
        <taxon>Gammaproteobacteria</taxon>
        <taxon>Cellvibrionales</taxon>
        <taxon>Cellvibrionaceae</taxon>
        <taxon>Cellvibrio</taxon>
    </lineage>
</organism>
<gene>
    <name evidence="1" type="ORF">J2X05_000560</name>
</gene>
<name>A0ABU1UTQ1_9GAMM</name>
<reference evidence="1 2" key="1">
    <citation type="submission" date="2023-07" db="EMBL/GenBank/DDBJ databases">
        <title>Sorghum-associated microbial communities from plants grown in Nebraska, USA.</title>
        <authorList>
            <person name="Schachtman D."/>
        </authorList>
    </citation>
    <scope>NUCLEOTIDE SEQUENCE [LARGE SCALE GENOMIC DNA]</scope>
    <source>
        <strain evidence="1 2">BE190</strain>
    </source>
</reference>
<evidence type="ECO:0000313" key="2">
    <source>
        <dbReference type="Proteomes" id="UP001253595"/>
    </source>
</evidence>
<comment type="caution">
    <text evidence="1">The sequence shown here is derived from an EMBL/GenBank/DDBJ whole genome shotgun (WGS) entry which is preliminary data.</text>
</comment>
<dbReference type="EMBL" id="JAVDVX010000001">
    <property type="protein sequence ID" value="MDR7088557.1"/>
    <property type="molecule type" value="Genomic_DNA"/>
</dbReference>
<proteinExistence type="predicted"/>
<dbReference type="RefSeq" id="WP_310068357.1">
    <property type="nucleotide sequence ID" value="NZ_JAVDVX010000001.1"/>
</dbReference>